<proteinExistence type="predicted"/>
<evidence type="ECO:0000256" key="1">
    <source>
        <dbReference type="PROSITE-ProRule" id="PRU00339"/>
    </source>
</evidence>
<feature type="repeat" description="TPR" evidence="1">
    <location>
        <begin position="113"/>
        <end position="146"/>
    </location>
</feature>
<dbReference type="EMBL" id="FNBJ01000006">
    <property type="protein sequence ID" value="SDF09049.1"/>
    <property type="molecule type" value="Genomic_DNA"/>
</dbReference>
<dbReference type="EMBL" id="FOHG01000007">
    <property type="protein sequence ID" value="SES82756.1"/>
    <property type="molecule type" value="Genomic_DNA"/>
</dbReference>
<keyword evidence="2" id="KW-0175">Coiled coil</keyword>
<feature type="coiled-coil region" evidence="2">
    <location>
        <begin position="328"/>
        <end position="355"/>
    </location>
</feature>
<dbReference type="PANTHER" id="PTHR12558:SF13">
    <property type="entry name" value="CELL DIVISION CYCLE PROTEIN 27 HOMOLOG"/>
    <property type="match status" value="1"/>
</dbReference>
<keyword evidence="6" id="KW-1185">Reference proteome</keyword>
<dbReference type="Proteomes" id="UP000199519">
    <property type="component" value="Unassembled WGS sequence"/>
</dbReference>
<name>A0A1H9ZN45_9FIRM</name>
<dbReference type="PANTHER" id="PTHR12558">
    <property type="entry name" value="CELL DIVISION CYCLE 16,23,27"/>
    <property type="match status" value="1"/>
</dbReference>
<evidence type="ECO:0000313" key="4">
    <source>
        <dbReference type="EMBL" id="SES82756.1"/>
    </source>
</evidence>
<protein>
    <submittedName>
        <fullName evidence="4">Tetratricopeptide repeat-containing protein</fullName>
    </submittedName>
</protein>
<dbReference type="Gene3D" id="1.25.40.10">
    <property type="entry name" value="Tetratricopeptide repeat domain"/>
    <property type="match status" value="1"/>
</dbReference>
<organism evidence="4 5">
    <name type="scientific">Halanaerobium congolense</name>
    <dbReference type="NCBI Taxonomy" id="54121"/>
    <lineage>
        <taxon>Bacteria</taxon>
        <taxon>Bacillati</taxon>
        <taxon>Bacillota</taxon>
        <taxon>Clostridia</taxon>
        <taxon>Halanaerobiales</taxon>
        <taxon>Halanaerobiaceae</taxon>
        <taxon>Halanaerobium</taxon>
    </lineage>
</organism>
<dbReference type="PROSITE" id="PS50005">
    <property type="entry name" value="TPR"/>
    <property type="match status" value="1"/>
</dbReference>
<dbReference type="AlphaFoldDB" id="A0A1H9ZN45"/>
<dbReference type="SUPFAM" id="SSF48452">
    <property type="entry name" value="TPR-like"/>
    <property type="match status" value="1"/>
</dbReference>
<dbReference type="InterPro" id="IPR019734">
    <property type="entry name" value="TPR_rpt"/>
</dbReference>
<evidence type="ECO:0000313" key="5">
    <source>
        <dbReference type="Proteomes" id="UP000198612"/>
    </source>
</evidence>
<gene>
    <name evidence="3" type="ORF">SAMN04488598_10613</name>
    <name evidence="4" type="ORF">SAMN04515652_10790</name>
</gene>
<dbReference type="Proteomes" id="UP000198612">
    <property type="component" value="Unassembled WGS sequence"/>
</dbReference>
<keyword evidence="1" id="KW-0802">TPR repeat</keyword>
<evidence type="ECO:0000313" key="6">
    <source>
        <dbReference type="Proteomes" id="UP000199519"/>
    </source>
</evidence>
<evidence type="ECO:0000313" key="3">
    <source>
        <dbReference type="EMBL" id="SDF09049.1"/>
    </source>
</evidence>
<sequence>MNKLCKICSENNHKYYCNIIGNNICESCCTNYQLNRLTSKWNNFIVNNEIDDTYKKCLSCEGLTRTSGQKLYLKKSFSVYTFFYKGKFIFSNDINECNEKKIEYLKRIGCSDYYDYFYLGEAYFDLSKTKEAIDAFKKAESLSNKSSKDLYFYLAKSFYRNNNFNNAKSYLLKSIKIDDKFSQGYRLLADIHREEENYNESINYYKKSLENIGISKDGFFNQNYFGLAISYSKLGLHKKVIKTSKRFLNYFGQWEQNKELLLKHKRGEIYHTNGEFNIFVLTNIFRLMCLSYLELNEIKSAEKYIERAKILNENDSDIIKIDGIIIGRKHNQKEIQEYKNTINELKNNIENNLLIKEMHSSIKKIEKEVTQNNILELKPNFCGIGLNLNNLIQKIDK</sequence>
<evidence type="ECO:0000256" key="2">
    <source>
        <dbReference type="SAM" id="Coils"/>
    </source>
</evidence>
<dbReference type="RefSeq" id="WP_089719639.1">
    <property type="nucleotide sequence ID" value="NZ_FNBJ01000006.1"/>
</dbReference>
<reference evidence="5 6" key="1">
    <citation type="submission" date="2016-10" db="EMBL/GenBank/DDBJ databases">
        <authorList>
            <person name="Varghese N."/>
            <person name="Submissions S."/>
        </authorList>
    </citation>
    <scope>NUCLEOTIDE SEQUENCE [LARGE SCALE GENOMIC DNA]</scope>
    <source>
        <strain evidence="3 6">WG2</strain>
        <strain evidence="4 5">WG5</strain>
    </source>
</reference>
<dbReference type="Pfam" id="PF13181">
    <property type="entry name" value="TPR_8"/>
    <property type="match status" value="3"/>
</dbReference>
<dbReference type="SMART" id="SM00028">
    <property type="entry name" value="TPR"/>
    <property type="match status" value="4"/>
</dbReference>
<accession>A0A1H9ZN45</accession>
<dbReference type="InterPro" id="IPR011990">
    <property type="entry name" value="TPR-like_helical_dom_sf"/>
</dbReference>